<dbReference type="InterPro" id="IPR007730">
    <property type="entry name" value="SPOR-like_dom"/>
</dbReference>
<dbReference type="PROSITE" id="PS51724">
    <property type="entry name" value="SPOR"/>
    <property type="match status" value="1"/>
</dbReference>
<dbReference type="EMBL" id="BAZW01000013">
    <property type="protein sequence ID" value="GAO29765.1"/>
    <property type="molecule type" value="Genomic_DNA"/>
</dbReference>
<proteinExistence type="predicted"/>
<gene>
    <name evidence="3" type="ORF">JCM15548_11991</name>
</gene>
<dbReference type="Proteomes" id="UP000032900">
    <property type="component" value="Unassembled WGS sequence"/>
</dbReference>
<dbReference type="InterPro" id="IPR036680">
    <property type="entry name" value="SPOR-like_sf"/>
</dbReference>
<evidence type="ECO:0000256" key="1">
    <source>
        <dbReference type="SAM" id="Phobius"/>
    </source>
</evidence>
<keyword evidence="1" id="KW-0472">Membrane</keyword>
<dbReference type="AlphaFoldDB" id="A0A0E9LY12"/>
<evidence type="ECO:0000313" key="3">
    <source>
        <dbReference type="EMBL" id="GAO29765.1"/>
    </source>
</evidence>
<dbReference type="GO" id="GO:0042834">
    <property type="term" value="F:peptidoglycan binding"/>
    <property type="evidence" value="ECO:0007669"/>
    <property type="project" value="InterPro"/>
</dbReference>
<sequence length="155" mass="17229">MQNRSPRYWTAVAAMIAGLFFFSTFELKMPEVSEAGFSSMLNAATEQGVTEVVESEALMVEADLKEESVLPVAEEPATVKRHHLIAASFKQSRPANQSLSNFVQEGFAQAHVLADGSGRFRIALESFENRQAAIDAMKKYRQQARFASVWVHTSK</sequence>
<protein>
    <recommendedName>
        <fullName evidence="2">SPOR domain-containing protein</fullName>
    </recommendedName>
</protein>
<dbReference type="RefSeq" id="WP_157482557.1">
    <property type="nucleotide sequence ID" value="NZ_BAZW01000013.1"/>
</dbReference>
<evidence type="ECO:0000259" key="2">
    <source>
        <dbReference type="PROSITE" id="PS51724"/>
    </source>
</evidence>
<keyword evidence="4" id="KW-1185">Reference proteome</keyword>
<comment type="caution">
    <text evidence="3">The sequence shown here is derived from an EMBL/GenBank/DDBJ whole genome shotgun (WGS) entry which is preliminary data.</text>
</comment>
<feature type="transmembrane region" description="Helical" evidence="1">
    <location>
        <begin position="6"/>
        <end position="25"/>
    </location>
</feature>
<evidence type="ECO:0000313" key="4">
    <source>
        <dbReference type="Proteomes" id="UP000032900"/>
    </source>
</evidence>
<accession>A0A0E9LY12</accession>
<reference evidence="3 4" key="1">
    <citation type="journal article" date="2015" name="Microbes Environ.">
        <title>Distribution and evolution of nitrogen fixation genes in the phylum bacteroidetes.</title>
        <authorList>
            <person name="Inoue J."/>
            <person name="Oshima K."/>
            <person name="Suda W."/>
            <person name="Sakamoto M."/>
            <person name="Iino T."/>
            <person name="Noda S."/>
            <person name="Hongoh Y."/>
            <person name="Hattori M."/>
            <person name="Ohkuma M."/>
        </authorList>
    </citation>
    <scope>NUCLEOTIDE SEQUENCE [LARGE SCALE GENOMIC DNA]</scope>
    <source>
        <strain evidence="3">JCM 15548</strain>
    </source>
</reference>
<keyword evidence="1" id="KW-0812">Transmembrane</keyword>
<feature type="domain" description="SPOR" evidence="2">
    <location>
        <begin position="76"/>
        <end position="153"/>
    </location>
</feature>
<dbReference type="STRING" id="1236989.JCM15548_11991"/>
<name>A0A0E9LY12_9BACT</name>
<dbReference type="SUPFAM" id="SSF110997">
    <property type="entry name" value="Sporulation related repeat"/>
    <property type="match status" value="1"/>
</dbReference>
<organism evidence="3 4">
    <name type="scientific">Geofilum rubicundum JCM 15548</name>
    <dbReference type="NCBI Taxonomy" id="1236989"/>
    <lineage>
        <taxon>Bacteria</taxon>
        <taxon>Pseudomonadati</taxon>
        <taxon>Bacteroidota</taxon>
        <taxon>Bacteroidia</taxon>
        <taxon>Marinilabiliales</taxon>
        <taxon>Marinilabiliaceae</taxon>
        <taxon>Geofilum</taxon>
    </lineage>
</organism>
<keyword evidence="1" id="KW-1133">Transmembrane helix</keyword>